<evidence type="ECO:0000313" key="4">
    <source>
        <dbReference type="Proteomes" id="UP000754563"/>
    </source>
</evidence>
<reference evidence="3" key="2">
    <citation type="journal article" date="2021" name="Microbiome">
        <title>Successional dynamics and alternative stable states in a saline activated sludge microbial community over 9 years.</title>
        <authorList>
            <person name="Wang Y."/>
            <person name="Ye J."/>
            <person name="Ju F."/>
            <person name="Liu L."/>
            <person name="Boyd J.A."/>
            <person name="Deng Y."/>
            <person name="Parks D.H."/>
            <person name="Jiang X."/>
            <person name="Yin X."/>
            <person name="Woodcroft B.J."/>
            <person name="Tyson G.W."/>
            <person name="Hugenholtz P."/>
            <person name="Polz M.F."/>
            <person name="Zhang T."/>
        </authorList>
    </citation>
    <scope>NUCLEOTIDE SEQUENCE</scope>
    <source>
        <strain evidence="3">HKST-UBA11</strain>
    </source>
</reference>
<gene>
    <name evidence="3" type="ORF">KC717_06895</name>
</gene>
<dbReference type="GO" id="GO:0016787">
    <property type="term" value="F:hydrolase activity"/>
    <property type="evidence" value="ECO:0007669"/>
    <property type="project" value="UniProtKB-KW"/>
</dbReference>
<dbReference type="InterPro" id="IPR023365">
    <property type="entry name" value="Sortase_dom-sf"/>
</dbReference>
<keyword evidence="2" id="KW-1133">Transmembrane helix</keyword>
<evidence type="ECO:0000256" key="2">
    <source>
        <dbReference type="SAM" id="Phobius"/>
    </source>
</evidence>
<keyword evidence="1" id="KW-0378">Hydrolase</keyword>
<dbReference type="SUPFAM" id="SSF63817">
    <property type="entry name" value="Sortase"/>
    <property type="match status" value="1"/>
</dbReference>
<name>A0A955LA67_9BACT</name>
<keyword evidence="2" id="KW-0472">Membrane</keyword>
<evidence type="ECO:0000313" key="3">
    <source>
        <dbReference type="EMBL" id="MCA9386343.1"/>
    </source>
</evidence>
<dbReference type="InterPro" id="IPR005754">
    <property type="entry name" value="Sortase"/>
</dbReference>
<accession>A0A955LA67</accession>
<sequence length="209" mass="23815">MGFTKQEFLEQVNLFLTLSLIYFVGYLVVFPLFPQVAFAFSDKEKNTVEAQIELDKSLVEEFDTDNNPIESPDMVISNERRLIIPSIGVDGKVLVGDSADLLNHGFWHRPNTSTPDKGGNTVFTGHRFLYKSGPETFYHLDKVEIGDSATVIWNGIRYDYEVFDIVEVTPDMIEIEAPTDEPILTFYTCTPLWTAEKRLVVRARLVQQV</sequence>
<organism evidence="3 4">
    <name type="scientific">Candidatus Dojkabacteria bacterium</name>
    <dbReference type="NCBI Taxonomy" id="2099670"/>
    <lineage>
        <taxon>Bacteria</taxon>
        <taxon>Candidatus Dojkabacteria</taxon>
    </lineage>
</organism>
<proteinExistence type="predicted"/>
<dbReference type="Gene3D" id="2.40.260.10">
    <property type="entry name" value="Sortase"/>
    <property type="match status" value="1"/>
</dbReference>
<comment type="caution">
    <text evidence="3">The sequence shown here is derived from an EMBL/GenBank/DDBJ whole genome shotgun (WGS) entry which is preliminary data.</text>
</comment>
<dbReference type="InterPro" id="IPR042003">
    <property type="entry name" value="Sortase_E"/>
</dbReference>
<evidence type="ECO:0000256" key="1">
    <source>
        <dbReference type="ARBA" id="ARBA00022801"/>
    </source>
</evidence>
<feature type="transmembrane region" description="Helical" evidence="2">
    <location>
        <begin position="12"/>
        <end position="33"/>
    </location>
</feature>
<keyword evidence="2" id="KW-0812">Transmembrane</keyword>
<dbReference type="EMBL" id="JAGQLH010000133">
    <property type="protein sequence ID" value="MCA9386343.1"/>
    <property type="molecule type" value="Genomic_DNA"/>
</dbReference>
<dbReference type="CDD" id="cd05830">
    <property type="entry name" value="Sortase_E"/>
    <property type="match status" value="1"/>
</dbReference>
<dbReference type="Proteomes" id="UP000754563">
    <property type="component" value="Unassembled WGS sequence"/>
</dbReference>
<dbReference type="NCBIfam" id="TIGR01076">
    <property type="entry name" value="sortase_fam"/>
    <property type="match status" value="1"/>
</dbReference>
<dbReference type="AlphaFoldDB" id="A0A955LA67"/>
<protein>
    <submittedName>
        <fullName evidence="3">Class E sortase</fullName>
    </submittedName>
</protein>
<reference evidence="3" key="1">
    <citation type="submission" date="2020-04" db="EMBL/GenBank/DDBJ databases">
        <authorList>
            <person name="Zhang T."/>
        </authorList>
    </citation>
    <scope>NUCLEOTIDE SEQUENCE</scope>
    <source>
        <strain evidence="3">HKST-UBA11</strain>
    </source>
</reference>
<dbReference type="Pfam" id="PF04203">
    <property type="entry name" value="Sortase"/>
    <property type="match status" value="1"/>
</dbReference>